<evidence type="ECO:0000313" key="1">
    <source>
        <dbReference type="EMBL" id="AFZ13110.1"/>
    </source>
</evidence>
<dbReference type="PANTHER" id="PTHR11669:SF8">
    <property type="entry name" value="DNA POLYMERASE III SUBUNIT DELTA"/>
    <property type="match status" value="1"/>
</dbReference>
<dbReference type="Gene3D" id="3.40.50.300">
    <property type="entry name" value="P-loop containing nucleotide triphosphate hydrolases"/>
    <property type="match status" value="1"/>
</dbReference>
<dbReference type="Proteomes" id="UP000010472">
    <property type="component" value="Chromosome"/>
</dbReference>
<keyword evidence="2" id="KW-1185">Reference proteome</keyword>
<dbReference type="InterPro" id="IPR050238">
    <property type="entry name" value="DNA_Rep/Repair_Clamp_Loader"/>
</dbReference>
<dbReference type="GO" id="GO:0006261">
    <property type="term" value="P:DNA-templated DNA replication"/>
    <property type="evidence" value="ECO:0007669"/>
    <property type="project" value="TreeGrafter"/>
</dbReference>
<dbReference type="PATRIC" id="fig|1173022.3.peg.2423"/>
<dbReference type="Pfam" id="PF13177">
    <property type="entry name" value="DNA_pol3_delta2"/>
    <property type="match status" value="1"/>
</dbReference>
<dbReference type="RefSeq" id="WP_015203224.1">
    <property type="nucleotide sequence ID" value="NC_019753.1"/>
</dbReference>
<dbReference type="GO" id="GO:0003887">
    <property type="term" value="F:DNA-directed DNA polymerase activity"/>
    <property type="evidence" value="ECO:0007669"/>
    <property type="project" value="InterPro"/>
</dbReference>
<dbReference type="InterPro" id="IPR027417">
    <property type="entry name" value="P-loop_NTPase"/>
</dbReference>
<reference evidence="1 2" key="1">
    <citation type="submission" date="2012-06" db="EMBL/GenBank/DDBJ databases">
        <title>Finished chromosome of genome of Crinalium epipsammum PCC 9333.</title>
        <authorList>
            <consortium name="US DOE Joint Genome Institute"/>
            <person name="Gugger M."/>
            <person name="Coursin T."/>
            <person name="Rippka R."/>
            <person name="Tandeau De Marsac N."/>
            <person name="Huntemann M."/>
            <person name="Wei C.-L."/>
            <person name="Han J."/>
            <person name="Detter J.C."/>
            <person name="Han C."/>
            <person name="Tapia R."/>
            <person name="Davenport K."/>
            <person name="Daligault H."/>
            <person name="Erkkila T."/>
            <person name="Gu W."/>
            <person name="Munk A.C.C."/>
            <person name="Teshima H."/>
            <person name="Xu Y."/>
            <person name="Chain P."/>
            <person name="Chen A."/>
            <person name="Krypides N."/>
            <person name="Mavromatis K."/>
            <person name="Markowitz V."/>
            <person name="Szeto E."/>
            <person name="Ivanova N."/>
            <person name="Mikhailova N."/>
            <person name="Ovchinnikova G."/>
            <person name="Pagani I."/>
            <person name="Pati A."/>
            <person name="Goodwin L."/>
            <person name="Peters L."/>
            <person name="Pitluck S."/>
            <person name="Woyke T."/>
            <person name="Kerfeld C."/>
        </authorList>
    </citation>
    <scope>NUCLEOTIDE SEQUENCE [LARGE SCALE GENOMIC DNA]</scope>
    <source>
        <strain evidence="1 2">PCC 9333</strain>
    </source>
</reference>
<dbReference type="EMBL" id="CP003620">
    <property type="protein sequence ID" value="AFZ13110.1"/>
    <property type="molecule type" value="Genomic_DNA"/>
</dbReference>
<protein>
    <submittedName>
        <fullName evidence="1">DNA polymerase III, delta prime subunit</fullName>
    </submittedName>
</protein>
<dbReference type="AlphaFoldDB" id="K9W120"/>
<dbReference type="SUPFAM" id="SSF52540">
    <property type="entry name" value="P-loop containing nucleoside triphosphate hydrolases"/>
    <property type="match status" value="1"/>
</dbReference>
<dbReference type="PANTHER" id="PTHR11669">
    <property type="entry name" value="REPLICATION FACTOR C / DNA POLYMERASE III GAMMA-TAU SUBUNIT"/>
    <property type="match status" value="1"/>
</dbReference>
<dbReference type="OrthoDB" id="9810148at2"/>
<dbReference type="eggNOG" id="COG0470">
    <property type="taxonomic scope" value="Bacteria"/>
</dbReference>
<dbReference type="HOGENOM" id="CLU_006229_4_4_3"/>
<dbReference type="NCBIfam" id="TIGR00678">
    <property type="entry name" value="holB"/>
    <property type="match status" value="1"/>
</dbReference>
<proteinExistence type="predicted"/>
<organism evidence="1 2">
    <name type="scientific">Crinalium epipsammum PCC 9333</name>
    <dbReference type="NCBI Taxonomy" id="1173022"/>
    <lineage>
        <taxon>Bacteria</taxon>
        <taxon>Bacillati</taxon>
        <taxon>Cyanobacteriota</taxon>
        <taxon>Cyanophyceae</taxon>
        <taxon>Gomontiellales</taxon>
        <taxon>Gomontiellaceae</taxon>
        <taxon>Crinalium</taxon>
    </lineage>
</organism>
<evidence type="ECO:0000313" key="2">
    <source>
        <dbReference type="Proteomes" id="UP000010472"/>
    </source>
</evidence>
<sequence>MDADYADVNQDLSDLSERSNKSFNCFFQRLVGQKQAIELLTQAVAQNRIAPAYLFTGQEGVGRSLAARCFVELLFCVGVSESQQAGVKKRLQQGNYPDFLWVEPTYLHQGQRLSAAEAAAAGVKRKAPPQIRVEQIREISQFLGRSALESKRSLVVLEHAETMAEGAANSLLKTLEEPGQASLILIAPAVESLLPTLVSRCQRIPFYGLDKAGMEQVLTQTGYAEILQHEALSAIAQGSPGIAIAAWEQLQAIPQDLLTQLTSFPKTPRHALELARKIDHDLDSETQLWLVDYLQYSYWQKYRQSHFLEYLEKTRRNLLNYAQPRLVWECTLLAISAQ</sequence>
<dbReference type="NCBIfam" id="NF005638">
    <property type="entry name" value="PRK07399.1"/>
    <property type="match status" value="1"/>
</dbReference>
<accession>K9W120</accession>
<dbReference type="GO" id="GO:0008408">
    <property type="term" value="F:3'-5' exonuclease activity"/>
    <property type="evidence" value="ECO:0007669"/>
    <property type="project" value="InterPro"/>
</dbReference>
<dbReference type="KEGG" id="cep:Cri9333_2239"/>
<dbReference type="InterPro" id="IPR004622">
    <property type="entry name" value="DNA_pol_HolB"/>
</dbReference>
<gene>
    <name evidence="1" type="ORF">Cri9333_2239</name>
</gene>
<dbReference type="STRING" id="1173022.Cri9333_2239"/>
<name>K9W120_9CYAN</name>